<protein>
    <submittedName>
        <fullName evidence="1">Uncharacterized protein</fullName>
    </submittedName>
</protein>
<evidence type="ECO:0000313" key="1">
    <source>
        <dbReference type="EMBL" id="EGQ4386059.1"/>
    </source>
</evidence>
<proteinExistence type="predicted"/>
<dbReference type="Proteomes" id="UP000600220">
    <property type="component" value="Unassembled WGS sequence"/>
</dbReference>
<accession>A0A8H9BZ28</accession>
<name>A0A8H9BZ28_STAPS</name>
<comment type="caution">
    <text evidence="1">The sequence shown here is derived from an EMBL/GenBank/DDBJ whole genome shotgun (WGS) entry which is preliminary data.</text>
</comment>
<organism evidence="1 2">
    <name type="scientific">Staphylococcus pseudintermedius</name>
    <dbReference type="NCBI Taxonomy" id="283734"/>
    <lineage>
        <taxon>Bacteria</taxon>
        <taxon>Bacillati</taxon>
        <taxon>Bacillota</taxon>
        <taxon>Bacilli</taxon>
        <taxon>Bacillales</taxon>
        <taxon>Staphylococcaceae</taxon>
        <taxon>Staphylococcus</taxon>
        <taxon>Staphylococcus intermedius group</taxon>
    </lineage>
</organism>
<evidence type="ECO:0000313" key="2">
    <source>
        <dbReference type="Proteomes" id="UP000600220"/>
    </source>
</evidence>
<keyword evidence="2" id="KW-1185">Reference proteome</keyword>
<dbReference type="EMBL" id="AAXKXX010000036">
    <property type="protein sequence ID" value="EGQ4386059.1"/>
    <property type="molecule type" value="Genomic_DNA"/>
</dbReference>
<dbReference type="RefSeq" id="WP_101431704.1">
    <property type="nucleotide sequence ID" value="NZ_BAAFIH010000021.1"/>
</dbReference>
<dbReference type="AlphaFoldDB" id="A0A8H9BZ28"/>
<sequence>MDIFSLNQAFFSEKFKNKSEVEHNKNGTRPYYYSFKYNNQNICIPLRSNAKKTPNRFKLGLKHLEKNRIAPAVDSTKMIILSDQEIEENKREVVMNRRTYRFLEKNESLIKQKFKNHIDDYVSTVANGNRDKPNAKFSTLQYYHTELDLNTKIEERKVKKAVEFLNYKPQKVQQNDLEL</sequence>
<gene>
    <name evidence="1" type="ORF">EGV54_13465</name>
</gene>
<reference evidence="1 2" key="1">
    <citation type="submission" date="2018-11" db="EMBL/GenBank/DDBJ databases">
        <authorList>
            <consortium name="Veterinary Laboratory Investigation and Response Network"/>
        </authorList>
    </citation>
    <scope>NUCLEOTIDE SEQUENCE [LARGE SCALE GENOMIC DNA]</scope>
    <source>
        <strain evidence="1 2">SPSE-18-VL-LA-PA-Ryan-0021</strain>
    </source>
</reference>